<reference evidence="8 9" key="1">
    <citation type="submission" date="2019-04" db="EMBL/GenBank/DDBJ databases">
        <title>Comparative genomics and transcriptomics to analyze fruiting body development in filamentous ascomycetes.</title>
        <authorList>
            <consortium name="DOE Joint Genome Institute"/>
            <person name="Lutkenhaus R."/>
            <person name="Traeger S."/>
            <person name="Breuer J."/>
            <person name="Kuo A."/>
            <person name="Lipzen A."/>
            <person name="Pangilinan J."/>
            <person name="Dilworth D."/>
            <person name="Sandor L."/>
            <person name="Poggeler S."/>
            <person name="Barry K."/>
            <person name="Grigoriev I.V."/>
            <person name="Nowrousian M."/>
        </authorList>
    </citation>
    <scope>NUCLEOTIDE SEQUENCE [LARGE SCALE GENOMIC DNA]</scope>
    <source>
        <strain evidence="8 9">CBS 389.68</strain>
    </source>
</reference>
<dbReference type="InterPro" id="IPR020846">
    <property type="entry name" value="MFS_dom"/>
</dbReference>
<dbReference type="AlphaFoldDB" id="A0A4S2MSR8"/>
<dbReference type="PANTHER" id="PTHR23501:SF67">
    <property type="entry name" value="MFS MULTIDRUG EFFLUX TRANSPORTER (EUROFUNG)"/>
    <property type="match status" value="1"/>
</dbReference>
<dbReference type="InterPro" id="IPR011701">
    <property type="entry name" value="MFS"/>
</dbReference>
<dbReference type="PROSITE" id="PS50850">
    <property type="entry name" value="MFS"/>
    <property type="match status" value="1"/>
</dbReference>
<sequence length="602" mass="65250">MSSPLPGRRHDDTAKSSERTNENTSLLVTSPSADSSSSNGKRPSESSDASSITTVEERDELQSFLSRANSNVTPLGPEAEVLPNISTVEDDPKYWLLNNEEYLNGKDADEEDPLLPHTVVTRVSGPRFWIIFASVILGNFVGAFDSTIMSSTHTSITSAFHSSELASWLSTSFLLTSTSFQPLFGRLSDVLGRRVPFVTSALIFTLATVWCALAQSFWSFTAARAVCGLGAGGMLIMGSIVLSDLIPIEIRAGYQSLNNLAFGAGSVLGAGLGGFLADTFGWRWEFGLQVPFGIFVMIVGACVIPPFPTHYSIEKMTLWERFADFDWAGSFFLVTSVGTLILAMSLGGNLFPWSDPRVLTPLILSIILALLLYRAEKSATAPVLPPDLIFRNPQGNLIFAGFFTMLTVNSIIFNLPLYFQSVLLESATKAGSRLLIPSIASTVGSTITGLLVTRLGKMSYTYYFGNGMVIAGAVVFCFLNKDARSWVYTVTLIPANMGLGAFLPSQLIAVLGLTWTEDHPVATSNAFMLRALGSVIGIASSGLILQNSLVRYLHQYVTGEGKEEVIKKVRSSVTAILQLDKVHQQQGELSAFSLPFFIRAWS</sequence>
<feature type="transmembrane region" description="Helical" evidence="6">
    <location>
        <begin position="486"/>
        <end position="515"/>
    </location>
</feature>
<dbReference type="GO" id="GO:0000329">
    <property type="term" value="C:fungal-type vacuole membrane"/>
    <property type="evidence" value="ECO:0007669"/>
    <property type="project" value="TreeGrafter"/>
</dbReference>
<dbReference type="PANTHER" id="PTHR23501">
    <property type="entry name" value="MAJOR FACILITATOR SUPERFAMILY"/>
    <property type="match status" value="1"/>
</dbReference>
<dbReference type="InParanoid" id="A0A4S2MSR8"/>
<feature type="compositionally biased region" description="Basic and acidic residues" evidence="5">
    <location>
        <begin position="8"/>
        <end position="21"/>
    </location>
</feature>
<accession>A0A4S2MSR8</accession>
<feature type="transmembrane region" description="Helical" evidence="6">
    <location>
        <begin position="257"/>
        <end position="276"/>
    </location>
</feature>
<feature type="transmembrane region" description="Helical" evidence="6">
    <location>
        <begin position="527"/>
        <end position="545"/>
    </location>
</feature>
<dbReference type="STRING" id="341454.A0A4S2MSR8"/>
<dbReference type="FunCoup" id="A0A4S2MSR8">
    <property type="interactions" value="30"/>
</dbReference>
<feature type="transmembrane region" description="Helical" evidence="6">
    <location>
        <begin position="223"/>
        <end position="245"/>
    </location>
</feature>
<feature type="transmembrane region" description="Helical" evidence="6">
    <location>
        <begin position="358"/>
        <end position="375"/>
    </location>
</feature>
<name>A0A4S2MSR8_9PEZI</name>
<keyword evidence="4 6" id="KW-0472">Membrane</keyword>
<feature type="transmembrane region" description="Helical" evidence="6">
    <location>
        <begin position="197"/>
        <end position="217"/>
    </location>
</feature>
<keyword evidence="9" id="KW-1185">Reference proteome</keyword>
<dbReference type="OrthoDB" id="419537at2759"/>
<keyword evidence="2 6" id="KW-0812">Transmembrane</keyword>
<dbReference type="GO" id="GO:0015174">
    <property type="term" value="F:basic amino acid transmembrane transporter activity"/>
    <property type="evidence" value="ECO:0007669"/>
    <property type="project" value="TreeGrafter"/>
</dbReference>
<feature type="transmembrane region" description="Helical" evidence="6">
    <location>
        <begin position="288"/>
        <end position="307"/>
    </location>
</feature>
<dbReference type="Pfam" id="PF07690">
    <property type="entry name" value="MFS_1"/>
    <property type="match status" value="2"/>
</dbReference>
<protein>
    <submittedName>
        <fullName evidence="8">Multidrug resistance protein fnx1-like protein</fullName>
    </submittedName>
</protein>
<feature type="compositionally biased region" description="Polar residues" evidence="5">
    <location>
        <begin position="22"/>
        <end position="54"/>
    </location>
</feature>
<organism evidence="8 9">
    <name type="scientific">Ascodesmis nigricans</name>
    <dbReference type="NCBI Taxonomy" id="341454"/>
    <lineage>
        <taxon>Eukaryota</taxon>
        <taxon>Fungi</taxon>
        <taxon>Dikarya</taxon>
        <taxon>Ascomycota</taxon>
        <taxon>Pezizomycotina</taxon>
        <taxon>Pezizomycetes</taxon>
        <taxon>Pezizales</taxon>
        <taxon>Ascodesmidaceae</taxon>
        <taxon>Ascodesmis</taxon>
    </lineage>
</organism>
<comment type="subcellular location">
    <subcellularLocation>
        <location evidence="1">Membrane</location>
        <topology evidence="1">Multi-pass membrane protein</topology>
    </subcellularLocation>
</comment>
<evidence type="ECO:0000256" key="1">
    <source>
        <dbReference type="ARBA" id="ARBA00004141"/>
    </source>
</evidence>
<dbReference type="InterPro" id="IPR036259">
    <property type="entry name" value="MFS_trans_sf"/>
</dbReference>
<gene>
    <name evidence="8" type="ORF">EX30DRAFT_333578</name>
</gene>
<feature type="region of interest" description="Disordered" evidence="5">
    <location>
        <begin position="1"/>
        <end position="60"/>
    </location>
</feature>
<feature type="domain" description="Major facilitator superfamily (MFS) profile" evidence="7">
    <location>
        <begin position="131"/>
        <end position="602"/>
    </location>
</feature>
<keyword evidence="3 6" id="KW-1133">Transmembrane helix</keyword>
<evidence type="ECO:0000256" key="6">
    <source>
        <dbReference type="SAM" id="Phobius"/>
    </source>
</evidence>
<feature type="transmembrane region" description="Helical" evidence="6">
    <location>
        <begin position="396"/>
        <end position="419"/>
    </location>
</feature>
<feature type="transmembrane region" description="Helical" evidence="6">
    <location>
        <begin position="460"/>
        <end position="479"/>
    </location>
</feature>
<dbReference type="EMBL" id="ML220133">
    <property type="protein sequence ID" value="TGZ79247.1"/>
    <property type="molecule type" value="Genomic_DNA"/>
</dbReference>
<evidence type="ECO:0000313" key="8">
    <source>
        <dbReference type="EMBL" id="TGZ79247.1"/>
    </source>
</evidence>
<evidence type="ECO:0000313" key="9">
    <source>
        <dbReference type="Proteomes" id="UP000298138"/>
    </source>
</evidence>
<evidence type="ECO:0000256" key="5">
    <source>
        <dbReference type="SAM" id="MobiDB-lite"/>
    </source>
</evidence>
<proteinExistence type="predicted"/>
<feature type="transmembrane region" description="Helical" evidence="6">
    <location>
        <begin position="128"/>
        <end position="145"/>
    </location>
</feature>
<feature type="transmembrane region" description="Helical" evidence="6">
    <location>
        <begin position="327"/>
        <end position="346"/>
    </location>
</feature>
<dbReference type="Gene3D" id="1.20.1250.20">
    <property type="entry name" value="MFS general substrate transporter like domains"/>
    <property type="match status" value="2"/>
</dbReference>
<evidence type="ECO:0000256" key="3">
    <source>
        <dbReference type="ARBA" id="ARBA00022989"/>
    </source>
</evidence>
<dbReference type="Proteomes" id="UP000298138">
    <property type="component" value="Unassembled WGS sequence"/>
</dbReference>
<evidence type="ECO:0000256" key="4">
    <source>
        <dbReference type="ARBA" id="ARBA00023136"/>
    </source>
</evidence>
<evidence type="ECO:0000256" key="2">
    <source>
        <dbReference type="ARBA" id="ARBA00022692"/>
    </source>
</evidence>
<dbReference type="SUPFAM" id="SSF103473">
    <property type="entry name" value="MFS general substrate transporter"/>
    <property type="match status" value="1"/>
</dbReference>
<evidence type="ECO:0000259" key="7">
    <source>
        <dbReference type="PROSITE" id="PS50850"/>
    </source>
</evidence>